<dbReference type="InterPro" id="IPR008972">
    <property type="entry name" value="Cupredoxin"/>
</dbReference>
<dbReference type="InterPro" id="IPR035668">
    <property type="entry name" value="Amicyanin"/>
</dbReference>
<dbReference type="PANTHER" id="PTHR36507:SF1">
    <property type="entry name" value="BLL1555 PROTEIN"/>
    <property type="match status" value="1"/>
</dbReference>
<evidence type="ECO:0000256" key="2">
    <source>
        <dbReference type="SAM" id="SignalP"/>
    </source>
</evidence>
<gene>
    <name evidence="4" type="ORF">SAMN06295900_101269</name>
</gene>
<dbReference type="Gene3D" id="2.60.40.420">
    <property type="entry name" value="Cupredoxins - blue copper proteins"/>
    <property type="match status" value="1"/>
</dbReference>
<dbReference type="GO" id="GO:0042597">
    <property type="term" value="C:periplasmic space"/>
    <property type="evidence" value="ECO:0007669"/>
    <property type="project" value="UniProtKB-SubCell"/>
</dbReference>
<dbReference type="AlphaFoldDB" id="A0A1X7CE74"/>
<dbReference type="Pfam" id="PF13473">
    <property type="entry name" value="Cupredoxin_1"/>
    <property type="match status" value="1"/>
</dbReference>
<proteinExistence type="predicted"/>
<comment type="subcellular location">
    <subcellularLocation>
        <location evidence="1">Periplasm</location>
    </subcellularLocation>
</comment>
<feature type="domain" description="EfeO-type cupredoxin-like" evidence="3">
    <location>
        <begin position="21"/>
        <end position="115"/>
    </location>
</feature>
<dbReference type="InterPro" id="IPR052721">
    <property type="entry name" value="ET_Amicyanin"/>
</dbReference>
<evidence type="ECO:0000313" key="5">
    <source>
        <dbReference type="Proteomes" id="UP000192911"/>
    </source>
</evidence>
<dbReference type="Proteomes" id="UP000192911">
    <property type="component" value="Unassembled WGS sequence"/>
</dbReference>
<dbReference type="InterPro" id="IPR028096">
    <property type="entry name" value="EfeO_Cupredoxin"/>
</dbReference>
<name>A0A1X7CE74_TRICW</name>
<feature type="signal peptide" evidence="2">
    <location>
        <begin position="1"/>
        <end position="25"/>
    </location>
</feature>
<feature type="chain" id="PRO_5012869215" evidence="2">
    <location>
        <begin position="26"/>
        <end position="119"/>
    </location>
</feature>
<evidence type="ECO:0000313" key="4">
    <source>
        <dbReference type="EMBL" id="SME95112.1"/>
    </source>
</evidence>
<evidence type="ECO:0000256" key="1">
    <source>
        <dbReference type="ARBA" id="ARBA00004418"/>
    </source>
</evidence>
<protein>
    <submittedName>
        <fullName evidence="4">Plastocyanin</fullName>
    </submittedName>
</protein>
<dbReference type="SUPFAM" id="SSF49503">
    <property type="entry name" value="Cupredoxins"/>
    <property type="match status" value="1"/>
</dbReference>
<reference evidence="5" key="1">
    <citation type="submission" date="2017-04" db="EMBL/GenBank/DDBJ databases">
        <authorList>
            <person name="Varghese N."/>
            <person name="Submissions S."/>
        </authorList>
    </citation>
    <scope>NUCLEOTIDE SEQUENCE [LARGE SCALE GENOMIC DNA]</scope>
    <source>
        <strain evidence="5">Ballard 720</strain>
    </source>
</reference>
<organism evidence="4 5">
    <name type="scientific">Trinickia caryophylli</name>
    <name type="common">Paraburkholderia caryophylli</name>
    <dbReference type="NCBI Taxonomy" id="28094"/>
    <lineage>
        <taxon>Bacteria</taxon>
        <taxon>Pseudomonadati</taxon>
        <taxon>Pseudomonadota</taxon>
        <taxon>Betaproteobacteria</taxon>
        <taxon>Burkholderiales</taxon>
        <taxon>Burkholderiaceae</taxon>
        <taxon>Trinickia</taxon>
    </lineage>
</organism>
<sequence length="119" mass="12727">MRSMPIDRARSAALRRAACGIVAVAAIGAADFAAGATHTVTIEGMRFAPPSLTVEQGDTIVWVNHDLVAHTATAARTFDSHEIAPQASWAYVARRPGRYAYACALHPTMKAVLIVRGKR</sequence>
<evidence type="ECO:0000259" key="3">
    <source>
        <dbReference type="Pfam" id="PF13473"/>
    </source>
</evidence>
<dbReference type="EMBL" id="FXAH01000001">
    <property type="protein sequence ID" value="SME95112.1"/>
    <property type="molecule type" value="Genomic_DNA"/>
</dbReference>
<dbReference type="STRING" id="28094.SAMN06295900_101269"/>
<accession>A0A1X7CE74</accession>
<dbReference type="PANTHER" id="PTHR36507">
    <property type="entry name" value="BLL1555 PROTEIN"/>
    <property type="match status" value="1"/>
</dbReference>
<dbReference type="CDD" id="cd13921">
    <property type="entry name" value="Amicyanin"/>
    <property type="match status" value="1"/>
</dbReference>
<keyword evidence="2" id="KW-0732">Signal</keyword>
<keyword evidence="5" id="KW-1185">Reference proteome</keyword>